<feature type="binding site" evidence="14">
    <location>
        <begin position="330"/>
        <end position="336"/>
    </location>
    <ligand>
        <name>NADP(+)</name>
        <dbReference type="ChEBI" id="CHEBI:58349"/>
    </ligand>
</feature>
<dbReference type="InterPro" id="IPR002125">
    <property type="entry name" value="CMP_dCMP_dom"/>
</dbReference>
<dbReference type="NCBIfam" id="TIGR00326">
    <property type="entry name" value="eubact_ribD"/>
    <property type="match status" value="1"/>
</dbReference>
<dbReference type="AlphaFoldDB" id="A0A9X2PVL9"/>
<evidence type="ECO:0000256" key="11">
    <source>
        <dbReference type="ARBA" id="ARBA00023268"/>
    </source>
</evidence>
<evidence type="ECO:0000256" key="6">
    <source>
        <dbReference type="ARBA" id="ARBA00022619"/>
    </source>
</evidence>
<proteinExistence type="inferred from homology"/>
<keyword evidence="8 12" id="KW-0862">Zinc</keyword>
<comment type="caution">
    <text evidence="17">The sequence shown here is derived from an EMBL/GenBank/DDBJ whole genome shotgun (WGS) entry which is preliminary data.</text>
</comment>
<feature type="binding site" evidence="15">
    <location>
        <position position="72"/>
    </location>
    <ligand>
        <name>Zn(2+)</name>
        <dbReference type="ChEBI" id="CHEBI:29105"/>
        <note>catalytic</note>
    </ligand>
</feature>
<dbReference type="PROSITE" id="PS00903">
    <property type="entry name" value="CYT_DCMP_DEAMINASES_1"/>
    <property type="match status" value="1"/>
</dbReference>
<keyword evidence="7 12" id="KW-0479">Metal-binding</keyword>
<protein>
    <recommendedName>
        <fullName evidence="12">Riboflavin biosynthesis protein RibD</fullName>
    </recommendedName>
    <domain>
        <recommendedName>
            <fullName evidence="12">Diaminohydroxyphosphoribosylaminopyrimidine deaminase</fullName>
            <shortName evidence="12">DRAP deaminase</shortName>
            <ecNumber evidence="12">3.5.4.26</ecNumber>
        </recommendedName>
        <alternativeName>
            <fullName evidence="12">Riboflavin-specific deaminase</fullName>
        </alternativeName>
    </domain>
    <domain>
        <recommendedName>
            <fullName evidence="12">5-amino-6-(5-phosphoribosylamino)uracil reductase</fullName>
            <ecNumber evidence="12">1.1.1.193</ecNumber>
        </recommendedName>
        <alternativeName>
            <fullName evidence="12">HTP reductase</fullName>
        </alternativeName>
    </domain>
</protein>
<reference evidence="17" key="1">
    <citation type="submission" date="2022-08" db="EMBL/GenBank/DDBJ databases">
        <title>Genomic Encyclopedia of Type Strains, Phase V (KMG-V): Genome sequencing to study the core and pangenomes of soil and plant-associated prokaryotes.</title>
        <authorList>
            <person name="Whitman W."/>
        </authorList>
    </citation>
    <scope>NUCLEOTIDE SEQUENCE</scope>
    <source>
        <strain evidence="17">0</strain>
    </source>
</reference>
<dbReference type="GO" id="GO:0008703">
    <property type="term" value="F:5-amino-6-(5-phosphoribosylamino)uracil reductase activity"/>
    <property type="evidence" value="ECO:0007669"/>
    <property type="project" value="UniProtKB-EC"/>
</dbReference>
<evidence type="ECO:0000256" key="14">
    <source>
        <dbReference type="PIRSR" id="PIRSR006769-2"/>
    </source>
</evidence>
<evidence type="ECO:0000256" key="15">
    <source>
        <dbReference type="PIRSR" id="PIRSR006769-3"/>
    </source>
</evidence>
<keyword evidence="9 12" id="KW-0521">NADP</keyword>
<sequence>MTADGLAAPDLRHGNVPPVDDTGHVPWMKRCLDLARTGAGTVSPNPMVGAVLVAPDGTVLGEGAHRTYGGPHAEARALQAAEQQHSPAALQNATLYVNLEPCRHHGKTPPCTDLIVEKNVPRVVVGTVDPFPQAQGRGIRQLREQGVEVEVGVHEHACRRLNEAFFHHVDTGRPLVTLKTAQTLDGRIATRTGDSQWITGEAARTLVHQWRAELDGILVGRGTAAHDDPRLTVRHVDGPQPLRLVLDRKGTLSPDRTLFTDAHADDTVAVVGDDRPRPDYAGPLTNRGGAILRVPETDDAHLDLHALLQRLGTDAGRDAEPLQSLLVEAGPGLATALFRQDLVDRFFCFVAPKVLGDGRPAFHDLGITEMDGALTFAEQAWATVGADVLLRGYRRTV</sequence>
<evidence type="ECO:0000256" key="10">
    <source>
        <dbReference type="ARBA" id="ARBA00023002"/>
    </source>
</evidence>
<evidence type="ECO:0000256" key="1">
    <source>
        <dbReference type="ARBA" id="ARBA00002151"/>
    </source>
</evidence>
<dbReference type="Proteomes" id="UP001155027">
    <property type="component" value="Unassembled WGS sequence"/>
</dbReference>
<feature type="binding site" evidence="14">
    <location>
        <position position="328"/>
    </location>
    <ligand>
        <name>substrate</name>
    </ligand>
</feature>
<comment type="similarity">
    <text evidence="4 12">In the N-terminal section; belongs to the cytidine and deoxycytidylate deaminase family.</text>
</comment>
<dbReference type="RefSeq" id="WP_183958967.1">
    <property type="nucleotide sequence ID" value="NZ_JACIFB010000011.1"/>
</dbReference>
<feature type="binding site" evidence="14">
    <location>
        <position position="234"/>
    </location>
    <ligand>
        <name>substrate</name>
    </ligand>
</feature>
<dbReference type="InterPro" id="IPR024072">
    <property type="entry name" value="DHFR-like_dom_sf"/>
</dbReference>
<evidence type="ECO:0000256" key="2">
    <source>
        <dbReference type="ARBA" id="ARBA00004882"/>
    </source>
</evidence>
<comment type="cofactor">
    <cofactor evidence="12 15">
        <name>Zn(2+)</name>
        <dbReference type="ChEBI" id="CHEBI:29105"/>
    </cofactor>
    <text evidence="12 15">Binds 1 zinc ion.</text>
</comment>
<dbReference type="PROSITE" id="PS51747">
    <property type="entry name" value="CYT_DCMP_DEAMINASES_2"/>
    <property type="match status" value="1"/>
</dbReference>
<dbReference type="EC" id="1.1.1.193" evidence="12"/>
<comment type="pathway">
    <text evidence="3 12">Cofactor biosynthesis; riboflavin biosynthesis; 5-amino-6-(D-ribitylamino)uracil from GTP: step 3/4.</text>
</comment>
<dbReference type="InterPro" id="IPR050765">
    <property type="entry name" value="Riboflavin_Biosynth_HTPR"/>
</dbReference>
<feature type="domain" description="CMP/dCMP-type deaminase" evidence="16">
    <location>
        <begin position="22"/>
        <end position="150"/>
    </location>
</feature>
<evidence type="ECO:0000256" key="5">
    <source>
        <dbReference type="ARBA" id="ARBA00007417"/>
    </source>
</evidence>
<dbReference type="GO" id="GO:0008835">
    <property type="term" value="F:diaminohydroxyphosphoribosylaminopyrimidine deaminase activity"/>
    <property type="evidence" value="ECO:0007669"/>
    <property type="project" value="UniProtKB-EC"/>
</dbReference>
<dbReference type="GO" id="GO:0009231">
    <property type="term" value="P:riboflavin biosynthetic process"/>
    <property type="evidence" value="ECO:0007669"/>
    <property type="project" value="UniProtKB-KW"/>
</dbReference>
<evidence type="ECO:0000256" key="4">
    <source>
        <dbReference type="ARBA" id="ARBA00005259"/>
    </source>
</evidence>
<dbReference type="GO" id="GO:0008270">
    <property type="term" value="F:zinc ion binding"/>
    <property type="evidence" value="ECO:0007669"/>
    <property type="project" value="InterPro"/>
</dbReference>
<dbReference type="SUPFAM" id="SSF53597">
    <property type="entry name" value="Dihydrofolate reductase-like"/>
    <property type="match status" value="1"/>
</dbReference>
<evidence type="ECO:0000313" key="18">
    <source>
        <dbReference type="Proteomes" id="UP001155027"/>
    </source>
</evidence>
<dbReference type="InterPro" id="IPR016192">
    <property type="entry name" value="APOBEC/CMP_deaminase_Zn-bd"/>
</dbReference>
<evidence type="ECO:0000256" key="9">
    <source>
        <dbReference type="ARBA" id="ARBA00022857"/>
    </source>
</evidence>
<dbReference type="PANTHER" id="PTHR38011">
    <property type="entry name" value="DIHYDROFOLATE REDUCTASE FAMILY PROTEIN (AFU_ORTHOLOGUE AFUA_8G06820)"/>
    <property type="match status" value="1"/>
</dbReference>
<organism evidence="17 18">
    <name type="scientific">Salinibacter ruber</name>
    <dbReference type="NCBI Taxonomy" id="146919"/>
    <lineage>
        <taxon>Bacteria</taxon>
        <taxon>Pseudomonadati</taxon>
        <taxon>Rhodothermota</taxon>
        <taxon>Rhodothermia</taxon>
        <taxon>Rhodothermales</taxon>
        <taxon>Salinibacteraceae</taxon>
        <taxon>Salinibacter</taxon>
    </lineage>
</organism>
<dbReference type="PIRSF" id="PIRSF006769">
    <property type="entry name" value="RibD"/>
    <property type="match status" value="1"/>
</dbReference>
<feature type="binding site" evidence="14">
    <location>
        <position position="181"/>
    </location>
    <ligand>
        <name>NADP(+)</name>
        <dbReference type="ChEBI" id="CHEBI:58349"/>
    </ligand>
</feature>
<comment type="pathway">
    <text evidence="2 12">Cofactor biosynthesis; riboflavin biosynthesis; 5-amino-6-(D-ribitylamino)uracil from GTP: step 2/4.</text>
</comment>
<evidence type="ECO:0000256" key="7">
    <source>
        <dbReference type="ARBA" id="ARBA00022723"/>
    </source>
</evidence>
<dbReference type="Pfam" id="PF01872">
    <property type="entry name" value="RibD_C"/>
    <property type="match status" value="1"/>
</dbReference>
<feature type="binding site" evidence="14">
    <location>
        <position position="197"/>
    </location>
    <ligand>
        <name>NADP(+)</name>
        <dbReference type="ChEBI" id="CHEBI:58349"/>
    </ligand>
</feature>
<dbReference type="Gene3D" id="3.40.140.10">
    <property type="entry name" value="Cytidine Deaminase, domain 2"/>
    <property type="match status" value="1"/>
</dbReference>
<keyword evidence="11" id="KW-0511">Multifunctional enzyme</keyword>
<keyword evidence="6 12" id="KW-0686">Riboflavin biosynthesis</keyword>
<dbReference type="Gene3D" id="3.40.430.10">
    <property type="entry name" value="Dihydrofolate Reductase, subunit A"/>
    <property type="match status" value="1"/>
</dbReference>
<dbReference type="InterPro" id="IPR004794">
    <property type="entry name" value="Eubact_RibD"/>
</dbReference>
<feature type="binding site" evidence="14">
    <location>
        <position position="231"/>
    </location>
    <ligand>
        <name>substrate</name>
    </ligand>
</feature>
<feature type="active site" description="Proton donor" evidence="13">
    <location>
        <position position="74"/>
    </location>
</feature>
<evidence type="ECO:0000259" key="16">
    <source>
        <dbReference type="PROSITE" id="PS51747"/>
    </source>
</evidence>
<comment type="function">
    <text evidence="1 12">Converts 2,5-diamino-6-(ribosylamino)-4(3h)-pyrimidinone 5'-phosphate into 5-amino-6-(ribosylamino)-2,4(1h,3h)-pyrimidinedione 5'-phosphate.</text>
</comment>
<evidence type="ECO:0000313" key="17">
    <source>
        <dbReference type="EMBL" id="MCS3677645.1"/>
    </source>
</evidence>
<comment type="similarity">
    <text evidence="5 12">In the C-terminal section; belongs to the HTP reductase family.</text>
</comment>
<keyword evidence="10 12" id="KW-0560">Oxidoreductase</keyword>
<accession>A0A9X2PVL9</accession>
<evidence type="ECO:0000256" key="3">
    <source>
        <dbReference type="ARBA" id="ARBA00004910"/>
    </source>
</evidence>
<evidence type="ECO:0000256" key="13">
    <source>
        <dbReference type="PIRSR" id="PIRSR006769-1"/>
    </source>
</evidence>
<dbReference type="EMBL" id="JANUAU010000004">
    <property type="protein sequence ID" value="MCS3677645.1"/>
    <property type="molecule type" value="Genomic_DNA"/>
</dbReference>
<name>A0A9X2PVL9_9BACT</name>
<comment type="catalytic activity">
    <reaction evidence="12">
        <text>2,5-diamino-6-hydroxy-4-(5-phosphoribosylamino)-pyrimidine + H2O + H(+) = 5-amino-6-(5-phospho-D-ribosylamino)uracil + NH4(+)</text>
        <dbReference type="Rhea" id="RHEA:21868"/>
        <dbReference type="ChEBI" id="CHEBI:15377"/>
        <dbReference type="ChEBI" id="CHEBI:15378"/>
        <dbReference type="ChEBI" id="CHEBI:28938"/>
        <dbReference type="ChEBI" id="CHEBI:58453"/>
        <dbReference type="ChEBI" id="CHEBI:58614"/>
        <dbReference type="EC" id="3.5.4.26"/>
    </reaction>
</comment>
<feature type="binding site" evidence="14">
    <location>
        <position position="227"/>
    </location>
    <ligand>
        <name>NADP(+)</name>
        <dbReference type="ChEBI" id="CHEBI:58349"/>
    </ligand>
</feature>
<gene>
    <name evidence="17" type="ORF">GGP71_001568</name>
</gene>
<evidence type="ECO:0000256" key="8">
    <source>
        <dbReference type="ARBA" id="ARBA00022833"/>
    </source>
</evidence>
<feature type="binding site" evidence="14">
    <location>
        <position position="211"/>
    </location>
    <ligand>
        <name>substrate</name>
    </ligand>
</feature>
<dbReference type="SUPFAM" id="SSF53927">
    <property type="entry name" value="Cytidine deaminase-like"/>
    <property type="match status" value="1"/>
</dbReference>
<feature type="binding site" evidence="15">
    <location>
        <position position="111"/>
    </location>
    <ligand>
        <name>Zn(2+)</name>
        <dbReference type="ChEBI" id="CHEBI:29105"/>
        <note>catalytic</note>
    </ligand>
</feature>
<keyword evidence="12 17" id="KW-0378">Hydrolase</keyword>
<feature type="binding site" evidence="15">
    <location>
        <position position="102"/>
    </location>
    <ligand>
        <name>Zn(2+)</name>
        <dbReference type="ChEBI" id="CHEBI:29105"/>
        <note>catalytic</note>
    </ligand>
</feature>
<dbReference type="CDD" id="cd01284">
    <property type="entry name" value="Riboflavin_deaminase-reductase"/>
    <property type="match status" value="1"/>
</dbReference>
<evidence type="ECO:0000256" key="12">
    <source>
        <dbReference type="PIRNR" id="PIRNR006769"/>
    </source>
</evidence>
<comment type="catalytic activity">
    <reaction evidence="12">
        <text>5-amino-6-(5-phospho-D-ribitylamino)uracil + NADP(+) = 5-amino-6-(5-phospho-D-ribosylamino)uracil + NADPH + H(+)</text>
        <dbReference type="Rhea" id="RHEA:17845"/>
        <dbReference type="ChEBI" id="CHEBI:15378"/>
        <dbReference type="ChEBI" id="CHEBI:57783"/>
        <dbReference type="ChEBI" id="CHEBI:58349"/>
        <dbReference type="ChEBI" id="CHEBI:58421"/>
        <dbReference type="ChEBI" id="CHEBI:58453"/>
        <dbReference type="EC" id="1.1.1.193"/>
    </reaction>
</comment>
<feature type="binding site" evidence="14">
    <location>
        <position position="195"/>
    </location>
    <ligand>
        <name>NADP(+)</name>
        <dbReference type="ChEBI" id="CHEBI:58349"/>
    </ligand>
</feature>
<feature type="binding site" evidence="14">
    <location>
        <position position="223"/>
    </location>
    <ligand>
        <name>NADP(+)</name>
        <dbReference type="ChEBI" id="CHEBI:58349"/>
    </ligand>
</feature>
<dbReference type="Pfam" id="PF00383">
    <property type="entry name" value="dCMP_cyt_deam_1"/>
    <property type="match status" value="1"/>
</dbReference>
<dbReference type="PANTHER" id="PTHR38011:SF7">
    <property type="entry name" value="2,5-DIAMINO-6-RIBOSYLAMINO-4(3H)-PYRIMIDINONE 5'-PHOSPHATE REDUCTASE"/>
    <property type="match status" value="1"/>
</dbReference>
<dbReference type="EC" id="3.5.4.26" evidence="12"/>
<dbReference type="InterPro" id="IPR016193">
    <property type="entry name" value="Cytidine_deaminase-like"/>
</dbReference>
<dbReference type="InterPro" id="IPR002734">
    <property type="entry name" value="RibDG_C"/>
</dbReference>